<evidence type="ECO:0000256" key="2">
    <source>
        <dbReference type="ARBA" id="ARBA00023110"/>
    </source>
</evidence>
<dbReference type="InterPro" id="IPR001179">
    <property type="entry name" value="PPIase_FKBP_dom"/>
</dbReference>
<accession>H3KGQ5</accession>
<organism evidence="7 8">
    <name type="scientific">Sutterella parvirubra YIT 11816</name>
    <dbReference type="NCBI Taxonomy" id="762967"/>
    <lineage>
        <taxon>Bacteria</taxon>
        <taxon>Pseudomonadati</taxon>
        <taxon>Pseudomonadota</taxon>
        <taxon>Betaproteobacteria</taxon>
        <taxon>Burkholderiales</taxon>
        <taxon>Sutterellaceae</taxon>
        <taxon>Sutterella</taxon>
    </lineage>
</organism>
<name>H3KGQ5_9BURK</name>
<evidence type="ECO:0000259" key="6">
    <source>
        <dbReference type="PROSITE" id="PS50059"/>
    </source>
</evidence>
<evidence type="ECO:0000256" key="1">
    <source>
        <dbReference type="ARBA" id="ARBA00000971"/>
    </source>
</evidence>
<evidence type="ECO:0000313" key="8">
    <source>
        <dbReference type="Proteomes" id="UP000004956"/>
    </source>
</evidence>
<evidence type="ECO:0000256" key="4">
    <source>
        <dbReference type="PROSITE-ProRule" id="PRU00277"/>
    </source>
</evidence>
<reference evidence="7 8" key="1">
    <citation type="submission" date="2011-11" db="EMBL/GenBank/DDBJ databases">
        <authorList>
            <person name="Weinstock G."/>
            <person name="Sodergren E."/>
            <person name="Clifton S."/>
            <person name="Fulton L."/>
            <person name="Fulton B."/>
            <person name="Courtney L."/>
            <person name="Fronick C."/>
            <person name="Harrison M."/>
            <person name="Strong C."/>
            <person name="Farmer C."/>
            <person name="Delahaunty K."/>
            <person name="Markovic C."/>
            <person name="Hall O."/>
            <person name="Minx P."/>
            <person name="Tomlinson C."/>
            <person name="Mitreva M."/>
            <person name="Hou S."/>
            <person name="Chen J."/>
            <person name="Wollam A."/>
            <person name="Pepin K.H."/>
            <person name="Johnson M."/>
            <person name="Bhonagiri V."/>
            <person name="Zhang X."/>
            <person name="Suruliraj S."/>
            <person name="Warren W."/>
            <person name="Chinwalla A."/>
            <person name="Mardis E.R."/>
            <person name="Wilson R.K."/>
        </authorList>
    </citation>
    <scope>NUCLEOTIDE SEQUENCE [LARGE SCALE GENOMIC DNA]</scope>
    <source>
        <strain evidence="7 8">YIT 11816</strain>
    </source>
</reference>
<dbReference type="PANTHER" id="PTHR45779:SF7">
    <property type="entry name" value="PEPTIDYLPROLYL ISOMERASE"/>
    <property type="match status" value="1"/>
</dbReference>
<comment type="catalytic activity">
    <reaction evidence="1 4 5">
        <text>[protein]-peptidylproline (omega=180) = [protein]-peptidylproline (omega=0)</text>
        <dbReference type="Rhea" id="RHEA:16237"/>
        <dbReference type="Rhea" id="RHEA-COMP:10747"/>
        <dbReference type="Rhea" id="RHEA-COMP:10748"/>
        <dbReference type="ChEBI" id="CHEBI:83833"/>
        <dbReference type="ChEBI" id="CHEBI:83834"/>
        <dbReference type="EC" id="5.2.1.8"/>
    </reaction>
</comment>
<dbReference type="EMBL" id="AFBQ01000291">
    <property type="protein sequence ID" value="EHY30704.1"/>
    <property type="molecule type" value="Genomic_DNA"/>
</dbReference>
<dbReference type="OrthoDB" id="280278at2"/>
<dbReference type="PROSITE" id="PS50059">
    <property type="entry name" value="FKBP_PPIASE"/>
    <property type="match status" value="1"/>
</dbReference>
<dbReference type="InterPro" id="IPR044609">
    <property type="entry name" value="FKBP2/11"/>
</dbReference>
<dbReference type="EC" id="5.2.1.8" evidence="5"/>
<evidence type="ECO:0000256" key="5">
    <source>
        <dbReference type="RuleBase" id="RU003915"/>
    </source>
</evidence>
<dbReference type="RefSeq" id="WP_008543114.1">
    <property type="nucleotide sequence ID" value="NZ_JH605002.1"/>
</dbReference>
<comment type="similarity">
    <text evidence="5">Belongs to the FKBP-type PPIase family.</text>
</comment>
<dbReference type="Pfam" id="PF00254">
    <property type="entry name" value="FKBP_C"/>
    <property type="match status" value="1"/>
</dbReference>
<sequence length="111" mass="11811">MDKFTELKIDVKTEGTGRAAQKGDTVAVHYTGRLTDGTVFDSSYDRGEPIEFPVGVGMVIPGWDQSLLGMREGTAARLSIPSDLGYGPYGAAGVIPPHADLIFDIELVKVG</sequence>
<protein>
    <recommendedName>
        <fullName evidence="5">Peptidyl-prolyl cis-trans isomerase</fullName>
        <ecNumber evidence="5">5.2.1.8</ecNumber>
    </recommendedName>
</protein>
<dbReference type="InterPro" id="IPR046357">
    <property type="entry name" value="PPIase_dom_sf"/>
</dbReference>
<dbReference type="Gene3D" id="3.10.50.40">
    <property type="match status" value="1"/>
</dbReference>
<dbReference type="PANTHER" id="PTHR45779">
    <property type="entry name" value="PEPTIDYLPROLYL ISOMERASE"/>
    <property type="match status" value="1"/>
</dbReference>
<keyword evidence="3 4" id="KW-0413">Isomerase</keyword>
<dbReference type="AlphaFoldDB" id="H3KGQ5"/>
<evidence type="ECO:0000256" key="3">
    <source>
        <dbReference type="ARBA" id="ARBA00023235"/>
    </source>
</evidence>
<dbReference type="FunFam" id="3.10.50.40:FF:000047">
    <property type="entry name" value="Peptidylprolyl isomerase"/>
    <property type="match status" value="1"/>
</dbReference>
<dbReference type="STRING" id="762967.HMPREF9440_01937"/>
<feature type="domain" description="PPIase FKBP-type" evidence="6">
    <location>
        <begin position="23"/>
        <end position="111"/>
    </location>
</feature>
<evidence type="ECO:0000313" key="7">
    <source>
        <dbReference type="EMBL" id="EHY30704.1"/>
    </source>
</evidence>
<dbReference type="HOGENOM" id="CLU_013615_12_0_4"/>
<dbReference type="PATRIC" id="fig|762967.3.peg.1525"/>
<gene>
    <name evidence="7" type="ORF">HMPREF9440_01937</name>
</gene>
<dbReference type="GO" id="GO:0003755">
    <property type="term" value="F:peptidyl-prolyl cis-trans isomerase activity"/>
    <property type="evidence" value="ECO:0007669"/>
    <property type="project" value="UniProtKB-UniRule"/>
</dbReference>
<keyword evidence="8" id="KW-1185">Reference proteome</keyword>
<comment type="caution">
    <text evidence="7">The sequence shown here is derived from an EMBL/GenBank/DDBJ whole genome shotgun (WGS) entry which is preliminary data.</text>
</comment>
<dbReference type="Proteomes" id="UP000004956">
    <property type="component" value="Unassembled WGS sequence"/>
</dbReference>
<keyword evidence="2 4" id="KW-0697">Rotamase</keyword>
<dbReference type="SUPFAM" id="SSF54534">
    <property type="entry name" value="FKBP-like"/>
    <property type="match status" value="1"/>
</dbReference>
<proteinExistence type="inferred from homology"/>